<evidence type="ECO:0000313" key="1">
    <source>
        <dbReference type="EMBL" id="KAJ2993005.1"/>
    </source>
</evidence>
<protein>
    <submittedName>
        <fullName evidence="1">Uncharacterized protein</fullName>
    </submittedName>
</protein>
<sequence>MAPTQTDPTTSQESPATTDHDVRLLCHLTAQYDYCGTFNLRMCTRKWCDPPNHQPTITLLPGVLGRLPSELRLMIYDFMMPAQTRVFSTNKKKLGPNFAVPKIAHVCREMRWYARQKYRLIRFDYTPVKSWRVSMGSLEWIGDPSEVMFGFFDPGRDSIKIPLYRISEVRFVEDATVEWDNALQAPTFASGVTQVKQYNPSCKKIIFMLETSGLWEILWRHGWTTRALFRAT</sequence>
<organism evidence="1 2">
    <name type="scientific">Xylaria curta</name>
    <dbReference type="NCBI Taxonomy" id="42375"/>
    <lineage>
        <taxon>Eukaryota</taxon>
        <taxon>Fungi</taxon>
        <taxon>Dikarya</taxon>
        <taxon>Ascomycota</taxon>
        <taxon>Pezizomycotina</taxon>
        <taxon>Sordariomycetes</taxon>
        <taxon>Xylariomycetidae</taxon>
        <taxon>Xylariales</taxon>
        <taxon>Xylariaceae</taxon>
        <taxon>Xylaria</taxon>
    </lineage>
</organism>
<proteinExistence type="predicted"/>
<reference evidence="1" key="1">
    <citation type="submission" date="2022-10" db="EMBL/GenBank/DDBJ databases">
        <title>Genome Sequence of Xylaria curta.</title>
        <authorList>
            <person name="Buettner E."/>
        </authorList>
    </citation>
    <scope>NUCLEOTIDE SEQUENCE</scope>
    <source>
        <strain evidence="1">Babe10</strain>
    </source>
</reference>
<name>A0ACC1PHP9_9PEZI</name>
<evidence type="ECO:0000313" key="2">
    <source>
        <dbReference type="Proteomes" id="UP001143856"/>
    </source>
</evidence>
<keyword evidence="2" id="KW-1185">Reference proteome</keyword>
<dbReference type="Proteomes" id="UP001143856">
    <property type="component" value="Unassembled WGS sequence"/>
</dbReference>
<comment type="caution">
    <text evidence="1">The sequence shown here is derived from an EMBL/GenBank/DDBJ whole genome shotgun (WGS) entry which is preliminary data.</text>
</comment>
<dbReference type="EMBL" id="JAPDGR010000237">
    <property type="protein sequence ID" value="KAJ2993005.1"/>
    <property type="molecule type" value="Genomic_DNA"/>
</dbReference>
<gene>
    <name evidence="1" type="ORF">NUW58_g1979</name>
</gene>
<accession>A0ACC1PHP9</accession>